<gene>
    <name evidence="2" type="ORF">CHQ83_09120</name>
    <name evidence="1" type="ORF">FNO190_1174</name>
</gene>
<dbReference type="EMBL" id="CP011923">
    <property type="protein sequence ID" value="AKN88857.1"/>
    <property type="molecule type" value="Genomic_DNA"/>
</dbReference>
<evidence type="ECO:0000313" key="2">
    <source>
        <dbReference type="EMBL" id="NIY57301.1"/>
    </source>
</evidence>
<evidence type="ECO:0000313" key="3">
    <source>
        <dbReference type="Proteomes" id="UP000035930"/>
    </source>
</evidence>
<dbReference type="AlphaFoldDB" id="A0AAP7C644"/>
<accession>A0AAP7C644</accession>
<proteinExistence type="predicted"/>
<protein>
    <submittedName>
        <fullName evidence="2">Uncharacterized protein</fullName>
    </submittedName>
</protein>
<evidence type="ECO:0000313" key="1">
    <source>
        <dbReference type="EMBL" id="AKN88857.1"/>
    </source>
</evidence>
<reference evidence="3" key="1">
    <citation type="submission" date="2015-02" db="EMBL/GenBank/DDBJ databases">
        <title>Complete genome sequence of Francisella noatunensis subsp. orientalis FNO190 isolated from farm-raised Nile tilapia in Brazil.</title>
        <authorList>
            <person name="Figueiredo H.C.P."/>
            <person name="Leal C.A.G."/>
            <person name="Pereira F.L."/>
            <person name="Soares S.C."/>
            <person name="Goncalves L.A."/>
            <person name="Dorella F.A."/>
            <person name="Carvalho A.F."/>
            <person name="Azevedo V.A.C."/>
        </authorList>
    </citation>
    <scope>NUCLEOTIDE SEQUENCE [LARGE SCALE GENOMIC DNA]</scope>
    <source>
        <strain evidence="3">FNO190</strain>
    </source>
</reference>
<evidence type="ECO:0000313" key="4">
    <source>
        <dbReference type="Proteomes" id="UP000774689"/>
    </source>
</evidence>
<dbReference type="Proteomes" id="UP000035930">
    <property type="component" value="Chromosome"/>
</dbReference>
<dbReference type="EMBL" id="QPQM01000025">
    <property type="protein sequence ID" value="NIY57301.1"/>
    <property type="molecule type" value="Genomic_DNA"/>
</dbReference>
<keyword evidence="3" id="KW-1185">Reference proteome</keyword>
<sequence>MIDDSNKKFLNIRFTKINEDEPCESKLRSRAKNICIRGDYNELVSSYDLTDGTNVTVEEGEVISEYQPIHVDITVNSEEGWRSFDSINEIDGEPDVKVSNNI</sequence>
<dbReference type="Proteomes" id="UP000774689">
    <property type="component" value="Unassembled WGS sequence"/>
</dbReference>
<name>A0AAP7C644_9GAMM</name>
<organism evidence="2 4">
    <name type="scientific">Francisella orientalis</name>
    <dbReference type="NCBI Taxonomy" id="299583"/>
    <lineage>
        <taxon>Bacteria</taxon>
        <taxon>Pseudomonadati</taxon>
        <taxon>Pseudomonadota</taxon>
        <taxon>Gammaproteobacteria</taxon>
        <taxon>Thiotrichales</taxon>
        <taxon>Francisellaceae</taxon>
        <taxon>Francisella</taxon>
    </lineage>
</organism>
<dbReference type="RefSeq" id="WP_030005654.1">
    <property type="nucleotide sequence ID" value="NZ_CP011923.2"/>
</dbReference>
<dbReference type="GeneID" id="45433284"/>
<reference evidence="1" key="2">
    <citation type="submission" date="2017-08" db="EMBL/GenBank/DDBJ databases">
        <title>Complete Genome Sequence of Francisella noatunensis subsp. orientalis strain FNO190.</title>
        <authorList>
            <person name="Pereira F.L."/>
            <person name="Goncalves L.A."/>
            <person name="Guilherme T.C."/>
            <person name="Soares S.C."/>
            <person name="Dorella F.A."/>
            <person name="Carvalho A.F."/>
            <person name="Leibowitz M.P."/>
            <person name="Leal C.A.G."/>
            <person name="Azevedo V.A.C."/>
            <person name="Figueiredo H.C.P."/>
        </authorList>
    </citation>
    <scope>NUCLEOTIDE SEQUENCE</scope>
    <source>
        <strain evidence="1">FNO190</strain>
    </source>
</reference>
<reference evidence="2" key="3">
    <citation type="journal article" date="2020" name="Int. J. Syst. Evol. Microbiol.">
        <title>Reclassification of Francisella noatunensis subsp. orientalis Ottem et al. 2009 as Francisella orientalis sp. nov., Francisella noatunensis subsp. chilensis subsp. nov. and emended description of Francisella noatunensis.</title>
        <authorList>
            <person name="Ramirez-Paredes J.G."/>
            <person name="Larsson P."/>
            <person name="Thompson K.D."/>
            <person name="Penman D.J."/>
            <person name="Busse H.J."/>
            <person name="Ohrman C."/>
            <person name="Sjodin A."/>
            <person name="Soto E."/>
            <person name="Richards R.H."/>
            <person name="Adams A."/>
            <person name="Colquhoun D.J."/>
        </authorList>
    </citation>
    <scope>NUCLEOTIDE SEQUENCE</scope>
    <source>
        <strain evidence="2">LADL-07285A</strain>
    </source>
</reference>